<name>A0A7W4QIB9_BACVE</name>
<accession>A0A7W4QIB9</accession>
<organism evidence="1 2">
    <name type="scientific">Bacillus velezensis</name>
    <dbReference type="NCBI Taxonomy" id="492670"/>
    <lineage>
        <taxon>Bacteria</taxon>
        <taxon>Bacillati</taxon>
        <taxon>Bacillota</taxon>
        <taxon>Bacilli</taxon>
        <taxon>Bacillales</taxon>
        <taxon>Bacillaceae</taxon>
        <taxon>Bacillus</taxon>
        <taxon>Bacillus amyloliquefaciens group</taxon>
    </lineage>
</organism>
<dbReference type="AlphaFoldDB" id="A0A7W4QIB9"/>
<protein>
    <submittedName>
        <fullName evidence="1">Uncharacterized protein</fullName>
    </submittedName>
</protein>
<evidence type="ECO:0000313" key="2">
    <source>
        <dbReference type="Proteomes" id="UP000587477"/>
    </source>
</evidence>
<dbReference type="EMBL" id="CP063687">
    <property type="protein sequence ID" value="QOY27572.1"/>
    <property type="molecule type" value="Genomic_DNA"/>
</dbReference>
<evidence type="ECO:0000313" key="1">
    <source>
        <dbReference type="EMBL" id="QOY27572.1"/>
    </source>
</evidence>
<dbReference type="Proteomes" id="UP000587477">
    <property type="component" value="Chromosome"/>
</dbReference>
<sequence>MTISSFFISFVSFDRFFLKLQINCLNHTICKFKKKNKGYIELKTLKDVLIVNTS</sequence>
<reference evidence="2" key="1">
    <citation type="submission" date="2020-10" db="EMBL/GenBank/DDBJ databases">
        <title>Complete genome sequence of Bacillus velezensis NST6.</title>
        <authorList>
            <person name="Choi J."/>
        </authorList>
    </citation>
    <scope>NUCLEOTIDE SEQUENCE [LARGE SCALE GENOMIC DNA]</scope>
    <source>
        <strain evidence="2">NST6</strain>
    </source>
</reference>
<gene>
    <name evidence="1" type="ORF">BACVE_002585</name>
</gene>
<proteinExistence type="predicted"/>